<accession>A0A1Y2B7L0</accession>
<evidence type="ECO:0000256" key="2">
    <source>
        <dbReference type="SAM" id="SignalP"/>
    </source>
</evidence>
<feature type="region of interest" description="Disordered" evidence="1">
    <location>
        <begin position="213"/>
        <end position="456"/>
    </location>
</feature>
<dbReference type="EMBL" id="MCFC01000018">
    <property type="protein sequence ID" value="ORY30832.1"/>
    <property type="molecule type" value="Genomic_DNA"/>
</dbReference>
<dbReference type="InParanoid" id="A0A1Y2B7L0"/>
<evidence type="ECO:0000313" key="3">
    <source>
        <dbReference type="EMBL" id="ORY30832.1"/>
    </source>
</evidence>
<feature type="compositionally biased region" description="Basic and acidic residues" evidence="1">
    <location>
        <begin position="492"/>
        <end position="508"/>
    </location>
</feature>
<dbReference type="Proteomes" id="UP000193986">
    <property type="component" value="Unassembled WGS sequence"/>
</dbReference>
<proteinExistence type="predicted"/>
<keyword evidence="4" id="KW-1185">Reference proteome</keyword>
<reference evidence="3 4" key="1">
    <citation type="submission" date="2016-07" db="EMBL/GenBank/DDBJ databases">
        <title>Pervasive Adenine N6-methylation of Active Genes in Fungi.</title>
        <authorList>
            <consortium name="DOE Joint Genome Institute"/>
            <person name="Mondo S.J."/>
            <person name="Dannebaum R.O."/>
            <person name="Kuo R.C."/>
            <person name="Labutti K."/>
            <person name="Haridas S."/>
            <person name="Kuo A."/>
            <person name="Salamov A."/>
            <person name="Ahrendt S.R."/>
            <person name="Lipzen A."/>
            <person name="Sullivan W."/>
            <person name="Andreopoulos W.B."/>
            <person name="Clum A."/>
            <person name="Lindquist E."/>
            <person name="Daum C."/>
            <person name="Ramamoorthy G.K."/>
            <person name="Gryganskyi A."/>
            <person name="Culley D."/>
            <person name="Magnuson J.K."/>
            <person name="James T.Y."/>
            <person name="O'Malley M.A."/>
            <person name="Stajich J.E."/>
            <person name="Spatafora J.W."/>
            <person name="Visel A."/>
            <person name="Grigoriev I.V."/>
        </authorList>
    </citation>
    <scope>NUCLEOTIDE SEQUENCE [LARGE SCALE GENOMIC DNA]</scope>
    <source>
        <strain evidence="3 4">68-887.2</strain>
    </source>
</reference>
<keyword evidence="2" id="KW-0732">Signal</keyword>
<comment type="caution">
    <text evidence="3">The sequence shown here is derived from an EMBL/GenBank/DDBJ whole genome shotgun (WGS) entry which is preliminary data.</text>
</comment>
<feature type="compositionally biased region" description="Basic and acidic residues" evidence="1">
    <location>
        <begin position="213"/>
        <end position="226"/>
    </location>
</feature>
<protein>
    <submittedName>
        <fullName evidence="3">Uncharacterized protein</fullName>
    </submittedName>
</protein>
<feature type="region of interest" description="Disordered" evidence="1">
    <location>
        <begin position="485"/>
        <end position="508"/>
    </location>
</feature>
<dbReference type="AlphaFoldDB" id="A0A1Y2B7L0"/>
<dbReference type="OrthoDB" id="434647at2759"/>
<evidence type="ECO:0000256" key="1">
    <source>
        <dbReference type="SAM" id="MobiDB-lite"/>
    </source>
</evidence>
<feature type="compositionally biased region" description="Polar residues" evidence="1">
    <location>
        <begin position="346"/>
        <end position="361"/>
    </location>
</feature>
<name>A0A1Y2B7L0_9TREE</name>
<feature type="chain" id="PRO_5013390782" evidence="2">
    <location>
        <begin position="21"/>
        <end position="508"/>
    </location>
</feature>
<organism evidence="3 4">
    <name type="scientific">Naematelia encephala</name>
    <dbReference type="NCBI Taxonomy" id="71784"/>
    <lineage>
        <taxon>Eukaryota</taxon>
        <taxon>Fungi</taxon>
        <taxon>Dikarya</taxon>
        <taxon>Basidiomycota</taxon>
        <taxon>Agaricomycotina</taxon>
        <taxon>Tremellomycetes</taxon>
        <taxon>Tremellales</taxon>
        <taxon>Naemateliaceae</taxon>
        <taxon>Naematelia</taxon>
    </lineage>
</organism>
<gene>
    <name evidence="3" type="ORF">BCR39DRAFT_107379</name>
</gene>
<sequence length="508" mass="55647">MPQVLIPVLLVLGLWYHLHSQGIATRTIWLNLNLLDTYRGLRTQRVNGRKIGIRTRRLAMRDSLVAWVVLISMYTVAEPVERVLGWLPLYGTVKAITSVAFLATRVASSKAIYDTFFIPFIKRYETPIDLTLTLLRSLVILIGHYTYQAPIVLVVSSIRTCISIARAPFSYLTSKATQVAPVPVLVDEPDVDENTSDDIELVVPTRLNKRIDARKPQRSLDKEHIPIRRAMTPPAASSSSSRNTLLVPIAPTPLRRSPRRNRAMIDGTDDPVLLALPSQTITSEPSNRDVAGPSTNAAAPSKALKPTQPPSRAAPSRPPSLTAAPSRPPSRHTAPSLYPPNVPRLRTTSSTAIETGKSKPSSLGRLKDELDIGSLQPEKVPHSKSAFTLGGSIARHTSTKKPESTRMRPLPRSATATTFSIYPSLPLRPPEEKVRSSSSAMAPGRIVQTRPTRGRARPKIATVLEEHARTGDKRKAVALEAEVGAARRKRGRTEAGTKIDGSKDTQFV</sequence>
<feature type="compositionally biased region" description="Low complexity" evidence="1">
    <location>
        <begin position="310"/>
        <end position="325"/>
    </location>
</feature>
<evidence type="ECO:0000313" key="4">
    <source>
        <dbReference type="Proteomes" id="UP000193986"/>
    </source>
</evidence>
<feature type="signal peptide" evidence="2">
    <location>
        <begin position="1"/>
        <end position="20"/>
    </location>
</feature>